<keyword evidence="7 10" id="KW-0443">Lipid metabolism</keyword>
<evidence type="ECO:0000313" key="11">
    <source>
        <dbReference type="EMBL" id="RZF46169.1"/>
    </source>
</evidence>
<evidence type="ECO:0000256" key="5">
    <source>
        <dbReference type="ARBA" id="ARBA00022832"/>
    </source>
</evidence>
<keyword evidence="12" id="KW-1185">Reference proteome</keyword>
<name>A0A482XL47_LAOST</name>
<evidence type="ECO:0000256" key="2">
    <source>
        <dbReference type="ARBA" id="ARBA00022516"/>
    </source>
</evidence>
<keyword evidence="6 10" id="KW-1133">Transmembrane helix</keyword>
<keyword evidence="4 10" id="KW-0812">Transmembrane</keyword>
<dbReference type="GO" id="GO:0019367">
    <property type="term" value="P:fatty acid elongation, saturated fatty acid"/>
    <property type="evidence" value="ECO:0007669"/>
    <property type="project" value="TreeGrafter"/>
</dbReference>
<keyword evidence="9 10" id="KW-0275">Fatty acid biosynthesis</keyword>
<evidence type="ECO:0000256" key="9">
    <source>
        <dbReference type="ARBA" id="ARBA00023160"/>
    </source>
</evidence>
<comment type="similarity">
    <text evidence="10">Belongs to the ELO family.</text>
</comment>
<feature type="transmembrane region" description="Helical" evidence="10">
    <location>
        <begin position="208"/>
        <end position="225"/>
    </location>
</feature>
<proteinExistence type="inferred from homology"/>
<dbReference type="SMR" id="A0A482XL47"/>
<dbReference type="OrthoDB" id="434092at2759"/>
<feature type="transmembrane region" description="Helical" evidence="10">
    <location>
        <begin position="231"/>
        <end position="254"/>
    </location>
</feature>
<dbReference type="EMBL" id="QKKF02007089">
    <property type="protein sequence ID" value="RZF46169.1"/>
    <property type="molecule type" value="Genomic_DNA"/>
</dbReference>
<keyword evidence="3 10" id="KW-0808">Transferase</keyword>
<evidence type="ECO:0000256" key="4">
    <source>
        <dbReference type="ARBA" id="ARBA00022692"/>
    </source>
</evidence>
<sequence>MTTVLKSIKIPSVDELNEIVIGNIDESAKQWPLMSSPIYLLIILASYLFFCTFLGQKLMERRKPFKLERVMITYNIIQILMNGYLLYKTSSVLVSSDYTFFHSRIDMRPERNIFVYLYFMNKLTDLFDTIFMVLRKKNSQISFLHLYHHTMIAIIAWLYVAYMGAAISIFFGALNTFVHVIMYTYYLATNLNSEFKKSLWWKRRLTQLQLVQFILVTCHAVINFLNPNSEFPGVIVVVTIPQGIIMLILFLDFYRKAYIKKQQ</sequence>
<feature type="transmembrane region" description="Helical" evidence="10">
    <location>
        <begin position="38"/>
        <end position="55"/>
    </location>
</feature>
<reference evidence="11 12" key="1">
    <citation type="journal article" date="2017" name="Gigascience">
        <title>Genome sequence of the small brown planthopper, Laodelphax striatellus.</title>
        <authorList>
            <person name="Zhu J."/>
            <person name="Jiang F."/>
            <person name="Wang X."/>
            <person name="Yang P."/>
            <person name="Bao Y."/>
            <person name="Zhao W."/>
            <person name="Wang W."/>
            <person name="Lu H."/>
            <person name="Wang Q."/>
            <person name="Cui N."/>
            <person name="Li J."/>
            <person name="Chen X."/>
            <person name="Luo L."/>
            <person name="Yu J."/>
            <person name="Kang L."/>
            <person name="Cui F."/>
        </authorList>
    </citation>
    <scope>NUCLEOTIDE SEQUENCE [LARGE SCALE GENOMIC DNA]</scope>
    <source>
        <strain evidence="11">Lst14</strain>
    </source>
</reference>
<evidence type="ECO:0000256" key="6">
    <source>
        <dbReference type="ARBA" id="ARBA00022989"/>
    </source>
</evidence>
<dbReference type="GO" id="GO:0009922">
    <property type="term" value="F:fatty acid elongase activity"/>
    <property type="evidence" value="ECO:0007669"/>
    <property type="project" value="UniProtKB-EC"/>
</dbReference>
<dbReference type="InParanoid" id="A0A482XL47"/>
<evidence type="ECO:0000256" key="10">
    <source>
        <dbReference type="RuleBase" id="RU361115"/>
    </source>
</evidence>
<dbReference type="PANTHER" id="PTHR11157:SF21">
    <property type="entry name" value="ELONGATION OF VERY LONG CHAIN FATTY ACIDS PROTEIN"/>
    <property type="match status" value="1"/>
</dbReference>
<comment type="subcellular location">
    <subcellularLocation>
        <location evidence="1">Membrane</location>
        <topology evidence="1">Multi-pass membrane protein</topology>
    </subcellularLocation>
</comment>
<evidence type="ECO:0000256" key="1">
    <source>
        <dbReference type="ARBA" id="ARBA00004141"/>
    </source>
</evidence>
<evidence type="ECO:0000256" key="8">
    <source>
        <dbReference type="ARBA" id="ARBA00023136"/>
    </source>
</evidence>
<keyword evidence="8 10" id="KW-0472">Membrane</keyword>
<dbReference type="Pfam" id="PF01151">
    <property type="entry name" value="ELO"/>
    <property type="match status" value="1"/>
</dbReference>
<comment type="catalytic activity">
    <reaction evidence="10">
        <text>a very-long-chain acyl-CoA + malonyl-CoA + H(+) = a very-long-chain 3-oxoacyl-CoA + CO2 + CoA</text>
        <dbReference type="Rhea" id="RHEA:32727"/>
        <dbReference type="ChEBI" id="CHEBI:15378"/>
        <dbReference type="ChEBI" id="CHEBI:16526"/>
        <dbReference type="ChEBI" id="CHEBI:57287"/>
        <dbReference type="ChEBI" id="CHEBI:57384"/>
        <dbReference type="ChEBI" id="CHEBI:90725"/>
        <dbReference type="ChEBI" id="CHEBI:90736"/>
        <dbReference type="EC" id="2.3.1.199"/>
    </reaction>
</comment>
<dbReference type="STRING" id="195883.A0A482XL47"/>
<dbReference type="GO" id="GO:0034626">
    <property type="term" value="P:fatty acid elongation, polyunsaturated fatty acid"/>
    <property type="evidence" value="ECO:0007669"/>
    <property type="project" value="TreeGrafter"/>
</dbReference>
<organism evidence="11 12">
    <name type="scientific">Laodelphax striatellus</name>
    <name type="common">Small brown planthopper</name>
    <name type="synonym">Delphax striatella</name>
    <dbReference type="NCBI Taxonomy" id="195883"/>
    <lineage>
        <taxon>Eukaryota</taxon>
        <taxon>Metazoa</taxon>
        <taxon>Ecdysozoa</taxon>
        <taxon>Arthropoda</taxon>
        <taxon>Hexapoda</taxon>
        <taxon>Insecta</taxon>
        <taxon>Pterygota</taxon>
        <taxon>Neoptera</taxon>
        <taxon>Paraneoptera</taxon>
        <taxon>Hemiptera</taxon>
        <taxon>Auchenorrhyncha</taxon>
        <taxon>Fulgoroidea</taxon>
        <taxon>Delphacidae</taxon>
        <taxon>Criomorphinae</taxon>
        <taxon>Laodelphax</taxon>
    </lineage>
</organism>
<keyword evidence="5 10" id="KW-0276">Fatty acid metabolism</keyword>
<dbReference type="AlphaFoldDB" id="A0A482XL47"/>
<feature type="transmembrane region" description="Helical" evidence="10">
    <location>
        <begin position="166"/>
        <end position="188"/>
    </location>
</feature>
<dbReference type="EC" id="2.3.1.199" evidence="10"/>
<dbReference type="PANTHER" id="PTHR11157">
    <property type="entry name" value="FATTY ACID ACYL TRANSFERASE-RELATED"/>
    <property type="match status" value="1"/>
</dbReference>
<dbReference type="Proteomes" id="UP000291343">
    <property type="component" value="Unassembled WGS sequence"/>
</dbReference>
<accession>A0A482XL47</accession>
<dbReference type="InterPro" id="IPR002076">
    <property type="entry name" value="ELO_fam"/>
</dbReference>
<gene>
    <name evidence="11" type="ORF">LSTR_LSTR015525</name>
</gene>
<keyword evidence="2 10" id="KW-0444">Lipid biosynthesis</keyword>
<dbReference type="GO" id="GO:0042761">
    <property type="term" value="P:very long-chain fatty acid biosynthetic process"/>
    <property type="evidence" value="ECO:0007669"/>
    <property type="project" value="TreeGrafter"/>
</dbReference>
<protein>
    <recommendedName>
        <fullName evidence="10">Elongation of very long chain fatty acids protein</fullName>
        <ecNumber evidence="10">2.3.1.199</ecNumber>
    </recommendedName>
    <alternativeName>
        <fullName evidence="10">Very-long-chain 3-oxoacyl-CoA synthase</fullName>
    </alternativeName>
</protein>
<evidence type="ECO:0000256" key="7">
    <source>
        <dbReference type="ARBA" id="ARBA00023098"/>
    </source>
</evidence>
<dbReference type="GO" id="GO:0034625">
    <property type="term" value="P:fatty acid elongation, monounsaturated fatty acid"/>
    <property type="evidence" value="ECO:0007669"/>
    <property type="project" value="TreeGrafter"/>
</dbReference>
<dbReference type="GO" id="GO:0030148">
    <property type="term" value="P:sphingolipid biosynthetic process"/>
    <property type="evidence" value="ECO:0007669"/>
    <property type="project" value="TreeGrafter"/>
</dbReference>
<comment type="caution">
    <text evidence="11">The sequence shown here is derived from an EMBL/GenBank/DDBJ whole genome shotgun (WGS) entry which is preliminary data.</text>
</comment>
<feature type="transmembrane region" description="Helical" evidence="10">
    <location>
        <begin position="141"/>
        <end position="160"/>
    </location>
</feature>
<evidence type="ECO:0000313" key="12">
    <source>
        <dbReference type="Proteomes" id="UP000291343"/>
    </source>
</evidence>
<dbReference type="GO" id="GO:0005789">
    <property type="term" value="C:endoplasmic reticulum membrane"/>
    <property type="evidence" value="ECO:0007669"/>
    <property type="project" value="TreeGrafter"/>
</dbReference>
<evidence type="ECO:0000256" key="3">
    <source>
        <dbReference type="ARBA" id="ARBA00022679"/>
    </source>
</evidence>